<dbReference type="CDD" id="cd00165">
    <property type="entry name" value="S4"/>
    <property type="match status" value="1"/>
</dbReference>
<evidence type="ECO:0000256" key="4">
    <source>
        <dbReference type="ARBA" id="ARBA00023235"/>
    </source>
</evidence>
<gene>
    <name evidence="9" type="ORF">DWE98_16160</name>
</gene>
<dbReference type="InterPro" id="IPR002942">
    <property type="entry name" value="S4_RNA-bd"/>
</dbReference>
<dbReference type="RefSeq" id="WP_114830428.1">
    <property type="nucleotide sequence ID" value="NZ_QQTP01000008.1"/>
</dbReference>
<dbReference type="PROSITE" id="PS01149">
    <property type="entry name" value="PSI_RSU"/>
    <property type="match status" value="1"/>
</dbReference>
<dbReference type="FunFam" id="3.10.290.10:FF:000003">
    <property type="entry name" value="Pseudouridine synthase"/>
    <property type="match status" value="1"/>
</dbReference>
<feature type="compositionally biased region" description="Basic and acidic residues" evidence="7">
    <location>
        <begin position="644"/>
        <end position="722"/>
    </location>
</feature>
<proteinExistence type="inferred from homology"/>
<comment type="caution">
    <text evidence="9">The sequence shown here is derived from an EMBL/GenBank/DDBJ whole genome shotgun (WGS) entry which is preliminary data.</text>
</comment>
<evidence type="ECO:0000313" key="9">
    <source>
        <dbReference type="EMBL" id="RDJ23804.1"/>
    </source>
</evidence>
<dbReference type="SMART" id="SM00363">
    <property type="entry name" value="S4"/>
    <property type="match status" value="1"/>
</dbReference>
<comment type="similarity">
    <text evidence="2 6">Belongs to the pseudouridine synthase RsuA family.</text>
</comment>
<name>A0A370L4U8_9HYPH</name>
<dbReference type="GO" id="GO:0003723">
    <property type="term" value="F:RNA binding"/>
    <property type="evidence" value="ECO:0007669"/>
    <property type="project" value="UniProtKB-KW"/>
</dbReference>
<dbReference type="SUPFAM" id="SSF55120">
    <property type="entry name" value="Pseudouridine synthase"/>
    <property type="match status" value="1"/>
</dbReference>
<feature type="compositionally biased region" description="Gly residues" evidence="7">
    <location>
        <begin position="739"/>
        <end position="776"/>
    </location>
</feature>
<evidence type="ECO:0000256" key="6">
    <source>
        <dbReference type="RuleBase" id="RU003887"/>
    </source>
</evidence>
<evidence type="ECO:0000259" key="8">
    <source>
        <dbReference type="SMART" id="SM00363"/>
    </source>
</evidence>
<feature type="compositionally biased region" description="Basic and acidic residues" evidence="7">
    <location>
        <begin position="205"/>
        <end position="241"/>
    </location>
</feature>
<dbReference type="Pfam" id="PF01479">
    <property type="entry name" value="S4"/>
    <property type="match status" value="1"/>
</dbReference>
<evidence type="ECO:0000313" key="10">
    <source>
        <dbReference type="Proteomes" id="UP000255207"/>
    </source>
</evidence>
<feature type="compositionally biased region" description="Basic and acidic residues" evidence="7">
    <location>
        <begin position="42"/>
        <end position="196"/>
    </location>
</feature>
<dbReference type="OrthoDB" id="9807213at2"/>
<dbReference type="SUPFAM" id="SSF55174">
    <property type="entry name" value="Alpha-L RNA-binding motif"/>
    <property type="match status" value="1"/>
</dbReference>
<accession>A0A370L4U8</accession>
<dbReference type="EMBL" id="QQTP01000008">
    <property type="protein sequence ID" value="RDJ23804.1"/>
    <property type="molecule type" value="Genomic_DNA"/>
</dbReference>
<keyword evidence="10" id="KW-1185">Reference proteome</keyword>
<evidence type="ECO:0000256" key="7">
    <source>
        <dbReference type="SAM" id="MobiDB-lite"/>
    </source>
</evidence>
<feature type="domain" description="RNA-binding S4" evidence="8">
    <location>
        <begin position="257"/>
        <end position="314"/>
    </location>
</feature>
<dbReference type="InterPro" id="IPR042092">
    <property type="entry name" value="PsdUridine_s_RsuA/RluB/E/F_cat"/>
</dbReference>
<dbReference type="NCBIfam" id="TIGR00093">
    <property type="entry name" value="pseudouridine synthase"/>
    <property type="match status" value="1"/>
</dbReference>
<dbReference type="InterPro" id="IPR020094">
    <property type="entry name" value="TruA/RsuA/RluB/E/F_N"/>
</dbReference>
<evidence type="ECO:0000256" key="5">
    <source>
        <dbReference type="PROSITE-ProRule" id="PRU00182"/>
    </source>
</evidence>
<dbReference type="Gene3D" id="3.10.290.10">
    <property type="entry name" value="RNA-binding S4 domain"/>
    <property type="match status" value="1"/>
</dbReference>
<dbReference type="PANTHER" id="PTHR47683">
    <property type="entry name" value="PSEUDOURIDINE SYNTHASE FAMILY PROTEIN-RELATED"/>
    <property type="match status" value="1"/>
</dbReference>
<evidence type="ECO:0000256" key="1">
    <source>
        <dbReference type="ARBA" id="ARBA00000073"/>
    </source>
</evidence>
<dbReference type="EC" id="5.4.99.-" evidence="6"/>
<protein>
    <recommendedName>
        <fullName evidence="6">Pseudouridine synthase</fullName>
        <ecNumber evidence="6">5.4.99.-</ecNumber>
    </recommendedName>
</protein>
<organism evidence="9 10">
    <name type="scientific">Bosea caraganae</name>
    <dbReference type="NCBI Taxonomy" id="2763117"/>
    <lineage>
        <taxon>Bacteria</taxon>
        <taxon>Pseudomonadati</taxon>
        <taxon>Pseudomonadota</taxon>
        <taxon>Alphaproteobacteria</taxon>
        <taxon>Hyphomicrobiales</taxon>
        <taxon>Boseaceae</taxon>
        <taxon>Bosea</taxon>
    </lineage>
</organism>
<dbReference type="Gene3D" id="3.30.70.580">
    <property type="entry name" value="Pseudouridine synthase I, catalytic domain, N-terminal subdomain"/>
    <property type="match status" value="1"/>
</dbReference>
<keyword evidence="3 5" id="KW-0694">RNA-binding</keyword>
<dbReference type="Gene3D" id="3.30.70.1560">
    <property type="entry name" value="Alpha-L RNA-binding motif"/>
    <property type="match status" value="1"/>
</dbReference>
<dbReference type="PANTHER" id="PTHR47683:SF3">
    <property type="entry name" value="RIBOSOMAL LARGE SUBUNIT PSEUDOURIDINE SYNTHASE B"/>
    <property type="match status" value="1"/>
</dbReference>
<dbReference type="AlphaFoldDB" id="A0A370L4U8"/>
<evidence type="ECO:0000256" key="2">
    <source>
        <dbReference type="ARBA" id="ARBA00008348"/>
    </source>
</evidence>
<dbReference type="InterPro" id="IPR036986">
    <property type="entry name" value="S4_RNA-bd_sf"/>
</dbReference>
<dbReference type="InterPro" id="IPR050343">
    <property type="entry name" value="RsuA_PseudoU_synthase"/>
</dbReference>
<feature type="compositionally biased region" description="Basic and acidic residues" evidence="7">
    <location>
        <begin position="523"/>
        <end position="616"/>
    </location>
</feature>
<dbReference type="InterPro" id="IPR020103">
    <property type="entry name" value="PsdUridine_synth_cat_dom_sf"/>
</dbReference>
<keyword evidence="4 6" id="KW-0413">Isomerase</keyword>
<dbReference type="Proteomes" id="UP000255207">
    <property type="component" value="Unassembled WGS sequence"/>
</dbReference>
<dbReference type="GO" id="GO:0000455">
    <property type="term" value="P:enzyme-directed rRNA pseudouridine synthesis"/>
    <property type="evidence" value="ECO:0007669"/>
    <property type="project" value="UniProtKB-ARBA"/>
</dbReference>
<feature type="compositionally biased region" description="Gly residues" evidence="7">
    <location>
        <begin position="14"/>
        <end position="41"/>
    </location>
</feature>
<comment type="catalytic activity">
    <reaction evidence="1">
        <text>a uridine in RNA = a pseudouridine in RNA</text>
        <dbReference type="Rhea" id="RHEA:48348"/>
        <dbReference type="Rhea" id="RHEA-COMP:12068"/>
        <dbReference type="Rhea" id="RHEA-COMP:12069"/>
        <dbReference type="ChEBI" id="CHEBI:65314"/>
        <dbReference type="ChEBI" id="CHEBI:65315"/>
    </reaction>
</comment>
<dbReference type="InterPro" id="IPR000748">
    <property type="entry name" value="PsdUridine_synth_RsuA/RluB/E/F"/>
</dbReference>
<dbReference type="PROSITE" id="PS50889">
    <property type="entry name" value="S4"/>
    <property type="match status" value="1"/>
</dbReference>
<sequence length="776" mass="85606">MSDDNNQKSRGPRKGGGAGGKGGGFRGGDGKGRGPAGGRPAGGERKPFRGRSEDDRPRRSSAEGTERPARRFDKPAGQRDGAPRPPRDGAPRPPREGGERPFRARAEGERAPFRSRSGEDRPRRDSAEGGERPARRFDKPAGQRDGAPRPPREGGERPFRARPEGERSSSRPPREGGERPFRARPDGERSSSRPPREGGAPRGKSFGDRDGGKRFERPKFDRPTGPRTGEDRPRRPRRDEAEVAAAPRVLPSEREPERIAKVMARAGVASRRDSEAMIEEGRVSVNGSVIASPALDVGPDDIILVDGEPLPARERTRMWLYHKPRGLVTTNHDPEGRSTVFEALPEDLPRVLSIGRLDINTEGLLLLTNDGGLARMLELPETGWLRRYRVRAFGSITQDKLDTLSDGVTIEGVAYGPVIARFEREQGSNTWLTVDLREGKNREVKTVLEHLGLAVNRLIRVSFGPFQLGDLEEGEVDEIRSRVLRDQLGEELMAKAGTDFESPRRDEMPAAPALRQQGLRAPAGDDRPRRREGSSAGRFGRDGDVVRTPSQDDRSEKPWKRTVWRDAEAEPQRERRAPPRRGADPKEERQAREATGEVRRKRDTPIADPKGRRVLVERVSATAREEAPARKPRVERPGPVQRVPRSERGEQRATVERSVSERPARRPREEIAGRDRGGERPWQERAPRGDRPERAPREAGERPPRRFSERPGEERPRGRSFGDRPGGGRPSGDRPPGRGPGGKPGGGRPFGGKPAGGGKPGGRGPRPGGGARGKRD</sequence>
<dbReference type="InterPro" id="IPR018496">
    <property type="entry name" value="PsdUridine_synth_RsuA/RluB_CS"/>
</dbReference>
<dbReference type="GO" id="GO:0120159">
    <property type="term" value="F:rRNA pseudouridine synthase activity"/>
    <property type="evidence" value="ECO:0007669"/>
    <property type="project" value="UniProtKB-ARBA"/>
</dbReference>
<feature type="compositionally biased region" description="Basic and acidic residues" evidence="7">
    <location>
        <begin position="623"/>
        <end position="636"/>
    </location>
</feature>
<reference evidence="10" key="1">
    <citation type="submission" date="2018-07" db="EMBL/GenBank/DDBJ databases">
        <authorList>
            <person name="Safronova V.I."/>
            <person name="Chirak E.R."/>
            <person name="Sazanova A.L."/>
        </authorList>
    </citation>
    <scope>NUCLEOTIDE SEQUENCE [LARGE SCALE GENOMIC DNA]</scope>
    <source>
        <strain evidence="10">RCAM04685</strain>
    </source>
</reference>
<evidence type="ECO:0000256" key="3">
    <source>
        <dbReference type="ARBA" id="ARBA00022884"/>
    </source>
</evidence>
<dbReference type="InterPro" id="IPR006145">
    <property type="entry name" value="PsdUridine_synth_RsuA/RluA"/>
</dbReference>
<feature type="region of interest" description="Disordered" evidence="7">
    <location>
        <begin position="1"/>
        <end position="256"/>
    </location>
</feature>
<feature type="region of interest" description="Disordered" evidence="7">
    <location>
        <begin position="495"/>
        <end position="776"/>
    </location>
</feature>
<dbReference type="Pfam" id="PF00849">
    <property type="entry name" value="PseudoU_synth_2"/>
    <property type="match status" value="1"/>
</dbReference>